<evidence type="ECO:0000256" key="3">
    <source>
        <dbReference type="ARBA" id="ARBA00022670"/>
    </source>
</evidence>
<evidence type="ECO:0000256" key="2">
    <source>
        <dbReference type="ARBA" id="ARBA00007357"/>
    </source>
</evidence>
<sequence>MTQVEKGAVKADLYEAVNGEWEQTAQIPADRPATGGFNDLVKDVEETLIGDLNAMAAGQKDVPNARLQEAVKLYALAKDFDRRETEGVAPLVKELDEVAALTSYADYSAKWPEWALLGKGSPVSFDIDPDMKKATEYGLFFGAPSLILPEKGYYQEDNPQGPQLLALWSQMVEKLFVKVGYSAEEAHQVTEEAKQFDALLVPHVKSAEERADYAKMYNPVAWADFTKATDQLDLAKMVSGLVGTEPAKVIVTEPNYLAALNEILTDHFALFKSWLLAKTVTGNASLVTDELRILGGEYSRALSGSKEAVNHEKFAYYLTMSYFGQVIGKYYGETYFGPAAKADVEHMVHQMIAVYKQRLEENDWLSPATRQKAIVKLDSLGVQVGYPAKLPAVYDQLKVSDGLNLMGALDELNKVAAAENFRRFGQPVDKTRWEMSAATVNAYYHPFMNIIVFPAAILQAPFYSLKQSASENYGGIGAVIAHEISHAFDNNGALFDEFGNLNNWWTEEDQAHFKDLAQDMIKEFDGLPFAGQQVNGKLTVSENIADAGGLSCALAAAKQEADYDPVAFFTNWARIWRMKAHEQYQQLLLSVDVHAPNKLRANVQVQNLADFYQAFDVKDGDAMYKAPADRVQIW</sequence>
<keyword evidence="6" id="KW-0862">Zinc</keyword>
<dbReference type="RefSeq" id="WP_021353558.1">
    <property type="nucleotide sequence ID" value="NZ_AP024320.1"/>
</dbReference>
<reference evidence="12 15" key="3">
    <citation type="submission" date="2020-04" db="EMBL/GenBank/DDBJ databases">
        <title>Novel strain L. Fermentum HFD1 producer antibacterial peptides.</title>
        <authorList>
            <person name="Ozhegov G.D."/>
            <person name="Pavlova A.S."/>
            <person name="Zhuravleva D.E."/>
            <person name="Gogoleva N.V."/>
            <person name="Shagimardanova E.I."/>
            <person name="Markelova M.I."/>
            <person name="Yarullina D.R."/>
            <person name="Kayumov A.R."/>
        </authorList>
    </citation>
    <scope>NUCLEOTIDE SEQUENCE [LARGE SCALE GENOMIC DNA]</scope>
    <source>
        <strain evidence="12 15">HFD1</strain>
    </source>
</reference>
<proteinExistence type="inferred from homology"/>
<comment type="similarity">
    <text evidence="2">Belongs to the peptidase M13 family.</text>
</comment>
<evidence type="ECO:0000313" key="15">
    <source>
        <dbReference type="Proteomes" id="UP000503169"/>
    </source>
</evidence>
<gene>
    <name evidence="12" type="primary">pepO</name>
    <name evidence="11" type="ORF">C1Y38_02885</name>
    <name evidence="12" type="ORF">HCY95_02072</name>
    <name evidence="10" type="ORF">LACFE_CDS0849</name>
</gene>
<dbReference type="InterPro" id="IPR008753">
    <property type="entry name" value="Peptidase_M13_N"/>
</dbReference>
<dbReference type="PANTHER" id="PTHR11733">
    <property type="entry name" value="ZINC METALLOPROTEASE FAMILY M13 NEPRILYSIN-RELATED"/>
    <property type="match status" value="1"/>
</dbReference>
<name>A0A0F4HD15_LIMFE</name>
<protein>
    <submittedName>
        <fullName evidence="10">M13 family peptidase</fullName>
        <ecNumber evidence="10">2.3.1.78</ecNumber>
    </submittedName>
    <submittedName>
        <fullName evidence="12">Neutral endopeptidase</fullName>
        <ecNumber evidence="12">3.4.24.-</ecNumber>
    </submittedName>
    <submittedName>
        <fullName evidence="11">Peptidase M13</fullName>
    </submittedName>
</protein>
<dbReference type="PATRIC" id="fig|1613.112.peg.888"/>
<organism evidence="10 13">
    <name type="scientific">Limosilactobacillus fermentum</name>
    <name type="common">Lactobacillus fermentum</name>
    <dbReference type="NCBI Taxonomy" id="1613"/>
    <lineage>
        <taxon>Bacteria</taxon>
        <taxon>Bacillati</taxon>
        <taxon>Bacillota</taxon>
        <taxon>Bacilli</taxon>
        <taxon>Lactobacillales</taxon>
        <taxon>Lactobacillaceae</taxon>
        <taxon>Limosilactobacillus</taxon>
    </lineage>
</organism>
<evidence type="ECO:0000256" key="5">
    <source>
        <dbReference type="ARBA" id="ARBA00022801"/>
    </source>
</evidence>
<keyword evidence="4" id="KW-0479">Metal-binding</keyword>
<dbReference type="Pfam" id="PF05649">
    <property type="entry name" value="Peptidase_M13_N"/>
    <property type="match status" value="1"/>
</dbReference>
<dbReference type="GO" id="GO:0004222">
    <property type="term" value="F:metalloendopeptidase activity"/>
    <property type="evidence" value="ECO:0007669"/>
    <property type="project" value="InterPro"/>
</dbReference>
<keyword evidence="10" id="KW-0808">Transferase</keyword>
<dbReference type="Pfam" id="PF01431">
    <property type="entry name" value="Peptidase_M13"/>
    <property type="match status" value="1"/>
</dbReference>
<comment type="cofactor">
    <cofactor evidence="1">
        <name>Zn(2+)</name>
        <dbReference type="ChEBI" id="CHEBI:29105"/>
    </cofactor>
</comment>
<evidence type="ECO:0000256" key="7">
    <source>
        <dbReference type="ARBA" id="ARBA00023049"/>
    </source>
</evidence>
<dbReference type="PANTHER" id="PTHR11733:SF167">
    <property type="entry name" value="FI17812P1-RELATED"/>
    <property type="match status" value="1"/>
</dbReference>
<dbReference type="Gene3D" id="3.40.390.10">
    <property type="entry name" value="Collagenase (Catalytic Domain)"/>
    <property type="match status" value="1"/>
</dbReference>
<dbReference type="CDD" id="cd08662">
    <property type="entry name" value="M13"/>
    <property type="match status" value="1"/>
</dbReference>
<dbReference type="SUPFAM" id="SSF55486">
    <property type="entry name" value="Metalloproteases ('zincins'), catalytic domain"/>
    <property type="match status" value="1"/>
</dbReference>
<keyword evidence="10" id="KW-0012">Acyltransferase</keyword>
<dbReference type="GO" id="GO:0046872">
    <property type="term" value="F:metal ion binding"/>
    <property type="evidence" value="ECO:0007669"/>
    <property type="project" value="UniProtKB-KW"/>
</dbReference>
<dbReference type="Proteomes" id="UP000503169">
    <property type="component" value="Chromosome"/>
</dbReference>
<dbReference type="InterPro" id="IPR000718">
    <property type="entry name" value="Peptidase_M13"/>
</dbReference>
<evidence type="ECO:0000256" key="1">
    <source>
        <dbReference type="ARBA" id="ARBA00001947"/>
    </source>
</evidence>
<evidence type="ECO:0000256" key="6">
    <source>
        <dbReference type="ARBA" id="ARBA00022833"/>
    </source>
</evidence>
<evidence type="ECO:0000313" key="11">
    <source>
        <dbReference type="EMBL" id="PNV58320.1"/>
    </source>
</evidence>
<evidence type="ECO:0000259" key="9">
    <source>
        <dbReference type="Pfam" id="PF05649"/>
    </source>
</evidence>
<keyword evidence="3" id="KW-0645">Protease</keyword>
<feature type="domain" description="Peptidase M13 C-terminal" evidence="8">
    <location>
        <begin position="441"/>
        <end position="631"/>
    </location>
</feature>
<evidence type="ECO:0000313" key="12">
    <source>
        <dbReference type="EMBL" id="QIX59612.1"/>
    </source>
</evidence>
<dbReference type="GO" id="GO:0016485">
    <property type="term" value="P:protein processing"/>
    <property type="evidence" value="ECO:0007669"/>
    <property type="project" value="TreeGrafter"/>
</dbReference>
<feature type="domain" description="Peptidase M13 N-terminal" evidence="9">
    <location>
        <begin position="11"/>
        <end position="387"/>
    </location>
</feature>
<dbReference type="InterPro" id="IPR018497">
    <property type="entry name" value="Peptidase_M13_C"/>
</dbReference>
<dbReference type="GO" id="GO:0015019">
    <property type="term" value="F:heparan-alpha-glucosaminide N-acetyltransferase activity"/>
    <property type="evidence" value="ECO:0007669"/>
    <property type="project" value="UniProtKB-EC"/>
</dbReference>
<dbReference type="GO" id="GO:0005886">
    <property type="term" value="C:plasma membrane"/>
    <property type="evidence" value="ECO:0007669"/>
    <property type="project" value="TreeGrafter"/>
</dbReference>
<evidence type="ECO:0000313" key="14">
    <source>
        <dbReference type="Proteomes" id="UP000236514"/>
    </source>
</evidence>
<reference evidence="11 14" key="2">
    <citation type="submission" date="2018-01" db="EMBL/GenBank/DDBJ databases">
        <title>Draft genome sequence of the feruloyl esterase-producing strain Lactobacillus fermentum CRL 1446, isolated from artisanal goat milk cheese.</title>
        <authorList>
            <person name="Abeijon Mukdsi M.C."/>
            <person name="Saavedra L."/>
            <person name="Gauffin Cano M.P."/>
            <person name="Hebert E.M."/>
            <person name="Medina R.B."/>
        </authorList>
    </citation>
    <scope>NUCLEOTIDE SEQUENCE [LARGE SCALE GENOMIC DNA]</scope>
    <source>
        <strain evidence="11 14">CRL 1446</strain>
    </source>
</reference>
<evidence type="ECO:0000313" key="10">
    <source>
        <dbReference type="EMBL" id="AOR74311.1"/>
    </source>
</evidence>
<dbReference type="InterPro" id="IPR024079">
    <property type="entry name" value="MetalloPept_cat_dom_sf"/>
</dbReference>
<dbReference type="EMBL" id="POTQ01000004">
    <property type="protein sequence ID" value="PNV58320.1"/>
    <property type="molecule type" value="Genomic_DNA"/>
</dbReference>
<dbReference type="Proteomes" id="UP000094714">
    <property type="component" value="Chromosome"/>
</dbReference>
<dbReference type="EMBL" id="CP050919">
    <property type="protein sequence ID" value="QIX59612.1"/>
    <property type="molecule type" value="Genomic_DNA"/>
</dbReference>
<dbReference type="EC" id="2.3.1.78" evidence="10"/>
<keyword evidence="5 12" id="KW-0378">Hydrolase</keyword>
<keyword evidence="7" id="KW-0482">Metalloprotease</keyword>
<dbReference type="AlphaFoldDB" id="A0A0F4HD15"/>
<evidence type="ECO:0000313" key="13">
    <source>
        <dbReference type="Proteomes" id="UP000094714"/>
    </source>
</evidence>
<dbReference type="InterPro" id="IPR042089">
    <property type="entry name" value="Peptidase_M13_dom_2"/>
</dbReference>
<dbReference type="EC" id="3.4.24.-" evidence="12"/>
<dbReference type="Proteomes" id="UP000236514">
    <property type="component" value="Unassembled WGS sequence"/>
</dbReference>
<dbReference type="Gene3D" id="1.10.1380.10">
    <property type="entry name" value="Neutral endopeptidase , domain2"/>
    <property type="match status" value="1"/>
</dbReference>
<dbReference type="EMBL" id="CP017151">
    <property type="protein sequence ID" value="AOR74311.1"/>
    <property type="molecule type" value="Genomic_DNA"/>
</dbReference>
<accession>A0A0F4HD15</accession>
<evidence type="ECO:0000259" key="8">
    <source>
        <dbReference type="Pfam" id="PF01431"/>
    </source>
</evidence>
<evidence type="ECO:0000256" key="4">
    <source>
        <dbReference type="ARBA" id="ARBA00022723"/>
    </source>
</evidence>
<reference evidence="10 13" key="1">
    <citation type="submission" date="2016-09" db="EMBL/GenBank/DDBJ databases">
        <title>Genome Sequence of the Lactobacillus fermentum strain NCC2970 (CNCM I-5068).</title>
        <authorList>
            <person name="Barretto C."/>
            <person name="Ngom-Bru C."/>
            <person name="Genevaz A."/>
            <person name="Fournier C."/>
            <person name="Moine D."/>
            <person name="Kassam M."/>
            <person name="Iltis A."/>
            <person name="Sagory-Zalkind P."/>
            <person name="Faucherand G."/>
            <person name="Descombes P."/>
            <person name="Duboux S."/>
        </authorList>
    </citation>
    <scope>NUCLEOTIDE SEQUENCE [LARGE SCALE GENOMIC DNA]</scope>
    <source>
        <strain evidence="10 13">NCC2970</strain>
    </source>
</reference>
<dbReference type="PRINTS" id="PR00786">
    <property type="entry name" value="NEPRILYSIN"/>
</dbReference>
<dbReference type="PROSITE" id="PS51885">
    <property type="entry name" value="NEPRILYSIN"/>
    <property type="match status" value="1"/>
</dbReference>